<feature type="chain" id="PRO_5008083810" description="Phosphatidylethanolamine-binding protein" evidence="3">
    <location>
        <begin position="24"/>
        <end position="358"/>
    </location>
</feature>
<accession>A0A178CRW6</accession>
<dbReference type="InterPro" id="IPR008914">
    <property type="entry name" value="PEBP"/>
</dbReference>
<sequence>MSVINMHASRSFLLFALAAIVHAQSAPDFPVQVSENLRVDFQSSATIVNPPGMTISRDDVLELPTVNGPEDSSRTLDFMIFMIDQDATSPNDANSRVQFLHWYQPNLAGASEVLFDFGSDSQNFTYAPAVEYTPPTPPPGDKAHRYTLLLYSQPKGFSIPSSFQSFFDSPDSNARLGFDMTGFAAAAGIGQPVTANWFQVQDTSQPESSTTTTTTSSSTTTESSTSSSTTESTTSTTTTTSSSTSTEESTTSTSTSTSDSSFVPDTTMTRTTVTESASATATDSTLAGPSTITTVTTADQPPTTESPSDGAQTTPSASASVTLASGSGASTVHVRDSLGGLFVAMVFVISLIAGAGLA</sequence>
<dbReference type="OrthoDB" id="440553at2759"/>
<reference evidence="4 5" key="1">
    <citation type="submission" date="2016-03" db="EMBL/GenBank/DDBJ databases">
        <title>The draft genome sequence of Fonsecaea nubica causative agent of cutaneous subcutaneous infection in human host.</title>
        <authorList>
            <person name="Costa F."/>
            <person name="Sybren D.H."/>
            <person name="Raittz R.T."/>
            <person name="Weiss V.A."/>
            <person name="Leao A.C."/>
            <person name="Gomes R."/>
            <person name="De Souza E.M."/>
            <person name="Pedrosa F.O."/>
            <person name="Steffens M.B."/>
            <person name="Bombassaro A."/>
            <person name="Tadra-Sfeir M.Z."/>
            <person name="Moreno L.F."/>
            <person name="Najafzadeh M.J."/>
            <person name="Felipe M.S."/>
            <person name="Teixeira M."/>
            <person name="Sun J."/>
            <person name="Xi L."/>
            <person name="Castro M.A."/>
            <person name="Vicente V.A."/>
        </authorList>
    </citation>
    <scope>NUCLEOTIDE SEQUENCE [LARGE SCALE GENOMIC DNA]</scope>
    <source>
        <strain evidence="4 5">CBS 269.64</strain>
    </source>
</reference>
<dbReference type="CDD" id="cd00866">
    <property type="entry name" value="PEBP_euk"/>
    <property type="match status" value="1"/>
</dbReference>
<dbReference type="SUPFAM" id="SSF49777">
    <property type="entry name" value="PEBP-like"/>
    <property type="match status" value="1"/>
</dbReference>
<feature type="compositionally biased region" description="Polar residues" evidence="1">
    <location>
        <begin position="305"/>
        <end position="322"/>
    </location>
</feature>
<dbReference type="PANTHER" id="PTHR11362:SF148">
    <property type="entry name" value="CARBOXYPEPTIDASE Y INHIBITOR"/>
    <property type="match status" value="1"/>
</dbReference>
<dbReference type="AlphaFoldDB" id="A0A178CRW6"/>
<keyword evidence="2" id="KW-0812">Transmembrane</keyword>
<dbReference type="EMBL" id="LVCJ01000058">
    <property type="protein sequence ID" value="OAL32600.1"/>
    <property type="molecule type" value="Genomic_DNA"/>
</dbReference>
<name>A0A178CRW6_9EURO</name>
<organism evidence="4 5">
    <name type="scientific">Fonsecaea nubica</name>
    <dbReference type="NCBI Taxonomy" id="856822"/>
    <lineage>
        <taxon>Eukaryota</taxon>
        <taxon>Fungi</taxon>
        <taxon>Dikarya</taxon>
        <taxon>Ascomycota</taxon>
        <taxon>Pezizomycotina</taxon>
        <taxon>Eurotiomycetes</taxon>
        <taxon>Chaetothyriomycetidae</taxon>
        <taxon>Chaetothyriales</taxon>
        <taxon>Herpotrichiellaceae</taxon>
        <taxon>Fonsecaea</taxon>
    </lineage>
</organism>
<evidence type="ECO:0000313" key="5">
    <source>
        <dbReference type="Proteomes" id="UP000185904"/>
    </source>
</evidence>
<dbReference type="RefSeq" id="XP_022497852.1">
    <property type="nucleotide sequence ID" value="XM_022646194.1"/>
</dbReference>
<comment type="caution">
    <text evidence="4">The sequence shown here is derived from an EMBL/GenBank/DDBJ whole genome shotgun (WGS) entry which is preliminary data.</text>
</comment>
<dbReference type="Pfam" id="PF01161">
    <property type="entry name" value="PBP"/>
    <property type="match status" value="1"/>
</dbReference>
<dbReference type="InterPro" id="IPR035810">
    <property type="entry name" value="PEBP_euk"/>
</dbReference>
<dbReference type="InterPro" id="IPR036610">
    <property type="entry name" value="PEBP-like_sf"/>
</dbReference>
<gene>
    <name evidence="4" type="ORF">AYO20_07910</name>
</gene>
<evidence type="ECO:0000256" key="1">
    <source>
        <dbReference type="SAM" id="MobiDB-lite"/>
    </source>
</evidence>
<feature type="signal peptide" evidence="3">
    <location>
        <begin position="1"/>
        <end position="23"/>
    </location>
</feature>
<keyword evidence="2" id="KW-0472">Membrane</keyword>
<dbReference type="GO" id="GO:0030162">
    <property type="term" value="P:regulation of proteolysis"/>
    <property type="evidence" value="ECO:0007669"/>
    <property type="project" value="TreeGrafter"/>
</dbReference>
<protein>
    <recommendedName>
        <fullName evidence="6">Phosphatidylethanolamine-binding protein</fullName>
    </recommendedName>
</protein>
<keyword evidence="5" id="KW-1185">Reference proteome</keyword>
<dbReference type="Proteomes" id="UP000185904">
    <property type="component" value="Unassembled WGS sequence"/>
</dbReference>
<feature type="region of interest" description="Disordered" evidence="1">
    <location>
        <begin position="201"/>
        <end position="322"/>
    </location>
</feature>
<dbReference type="GO" id="GO:0005543">
    <property type="term" value="F:phospholipid binding"/>
    <property type="evidence" value="ECO:0007669"/>
    <property type="project" value="TreeGrafter"/>
</dbReference>
<proteinExistence type="predicted"/>
<evidence type="ECO:0000256" key="2">
    <source>
        <dbReference type="SAM" id="Phobius"/>
    </source>
</evidence>
<feature type="compositionally biased region" description="Low complexity" evidence="1">
    <location>
        <begin position="207"/>
        <end position="303"/>
    </location>
</feature>
<evidence type="ECO:0000256" key="3">
    <source>
        <dbReference type="SAM" id="SignalP"/>
    </source>
</evidence>
<keyword evidence="3" id="KW-0732">Signal</keyword>
<dbReference type="GeneID" id="34591321"/>
<evidence type="ECO:0000313" key="4">
    <source>
        <dbReference type="EMBL" id="OAL32600.1"/>
    </source>
</evidence>
<dbReference type="Gene3D" id="3.90.280.10">
    <property type="entry name" value="PEBP-like"/>
    <property type="match status" value="1"/>
</dbReference>
<dbReference type="GO" id="GO:0030414">
    <property type="term" value="F:peptidase inhibitor activity"/>
    <property type="evidence" value="ECO:0007669"/>
    <property type="project" value="TreeGrafter"/>
</dbReference>
<dbReference type="GO" id="GO:0046578">
    <property type="term" value="P:regulation of Ras protein signal transduction"/>
    <property type="evidence" value="ECO:0007669"/>
    <property type="project" value="TreeGrafter"/>
</dbReference>
<dbReference type="PANTHER" id="PTHR11362">
    <property type="entry name" value="PHOSPHATIDYLETHANOLAMINE-BINDING PROTEIN"/>
    <property type="match status" value="1"/>
</dbReference>
<feature type="transmembrane region" description="Helical" evidence="2">
    <location>
        <begin position="338"/>
        <end position="357"/>
    </location>
</feature>
<keyword evidence="2" id="KW-1133">Transmembrane helix</keyword>
<evidence type="ECO:0008006" key="6">
    <source>
        <dbReference type="Google" id="ProtNLM"/>
    </source>
</evidence>